<dbReference type="Pfam" id="PF01751">
    <property type="entry name" value="Toprim"/>
    <property type="match status" value="1"/>
</dbReference>
<keyword evidence="4 6" id="KW-0413">Isomerase</keyword>
<dbReference type="RefSeq" id="WP_197167811.1">
    <property type="nucleotide sequence ID" value="NZ_SJPM01000003.1"/>
</dbReference>
<organism evidence="6 7">
    <name type="scientific">Neorhodopirellula pilleata</name>
    <dbReference type="NCBI Taxonomy" id="2714738"/>
    <lineage>
        <taxon>Bacteria</taxon>
        <taxon>Pseudomonadati</taxon>
        <taxon>Planctomycetota</taxon>
        <taxon>Planctomycetia</taxon>
        <taxon>Pirellulales</taxon>
        <taxon>Pirellulaceae</taxon>
        <taxon>Neorhodopirellula</taxon>
    </lineage>
</organism>
<evidence type="ECO:0000313" key="7">
    <source>
        <dbReference type="Proteomes" id="UP000316213"/>
    </source>
</evidence>
<proteinExistence type="predicted"/>
<dbReference type="PRINTS" id="PR00418">
    <property type="entry name" value="TPI2FAMILY"/>
</dbReference>
<evidence type="ECO:0000256" key="4">
    <source>
        <dbReference type="ARBA" id="ARBA00023235"/>
    </source>
</evidence>
<feature type="domain" description="Toprim" evidence="5">
    <location>
        <begin position="30"/>
        <end position="153"/>
    </location>
</feature>
<dbReference type="EMBL" id="SJPM01000003">
    <property type="protein sequence ID" value="TWT98812.1"/>
    <property type="molecule type" value="Genomic_DNA"/>
</dbReference>
<accession>A0A5C6AFK2</accession>
<evidence type="ECO:0000256" key="3">
    <source>
        <dbReference type="ARBA" id="ARBA00023029"/>
    </source>
</evidence>
<dbReference type="SUPFAM" id="SSF56719">
    <property type="entry name" value="Type II DNA topoisomerase"/>
    <property type="match status" value="1"/>
</dbReference>
<comment type="catalytic activity">
    <reaction evidence="1">
        <text>ATP-dependent breakage, passage and rejoining of double-stranded DNA.</text>
        <dbReference type="EC" id="5.6.2.2"/>
    </reaction>
</comment>
<evidence type="ECO:0000313" key="6">
    <source>
        <dbReference type="EMBL" id="TWT98812.1"/>
    </source>
</evidence>
<name>A0A5C6AFK2_9BACT</name>
<dbReference type="AlphaFoldDB" id="A0A5C6AFK2"/>
<evidence type="ECO:0000256" key="1">
    <source>
        <dbReference type="ARBA" id="ARBA00000185"/>
    </source>
</evidence>
<dbReference type="EC" id="5.6.2.2" evidence="2"/>
<evidence type="ECO:0000259" key="5">
    <source>
        <dbReference type="Pfam" id="PF01751"/>
    </source>
</evidence>
<keyword evidence="3" id="KW-0799">Topoisomerase</keyword>
<dbReference type="InterPro" id="IPR013760">
    <property type="entry name" value="Topo_IIA-like_dom_sf"/>
</dbReference>
<dbReference type="PANTHER" id="PTHR45866:SF2">
    <property type="entry name" value="DNA TOPOISOMERASE (ATP-HYDROLYZING)"/>
    <property type="match status" value="1"/>
</dbReference>
<dbReference type="GO" id="GO:0005524">
    <property type="term" value="F:ATP binding"/>
    <property type="evidence" value="ECO:0007669"/>
    <property type="project" value="InterPro"/>
</dbReference>
<evidence type="ECO:0000256" key="2">
    <source>
        <dbReference type="ARBA" id="ARBA00012895"/>
    </source>
</evidence>
<sequence length="242" mass="27074">MRLNQYSRPPVHYPCAESDSVSDSSAAECFFVEGDSAAKTVDQVRDRRLQAILALQGKPLNANRASKRVAGTNEVFLRIAEALIVANDHNLDPPNASHQREFLDRLDDVEAIRYHRVVLLMDPDADGIHCGVLMMAFFRRFSPAFIEAGRLWLVRPPMFLFRFPVGTLPLAESPVAYSPEHADAIEHVLRSRKMTGFKKIKHRGLGSIDAAVLQLTCIDPQTRHCERLSLSDVDHAIGMFGN</sequence>
<keyword evidence="7" id="KW-1185">Reference proteome</keyword>
<dbReference type="InterPro" id="IPR013759">
    <property type="entry name" value="Topo_IIA_B_C"/>
</dbReference>
<dbReference type="PANTHER" id="PTHR45866">
    <property type="entry name" value="DNA GYRASE/TOPOISOMERASE SUBUNIT B"/>
    <property type="match status" value="1"/>
</dbReference>
<comment type="caution">
    <text evidence="6">The sequence shown here is derived from an EMBL/GenBank/DDBJ whole genome shotgun (WGS) entry which is preliminary data.</text>
</comment>
<dbReference type="Gene3D" id="3.40.50.670">
    <property type="match status" value="1"/>
</dbReference>
<dbReference type="GO" id="GO:0003677">
    <property type="term" value="F:DNA binding"/>
    <property type="evidence" value="ECO:0007669"/>
    <property type="project" value="InterPro"/>
</dbReference>
<dbReference type="GO" id="GO:0003918">
    <property type="term" value="F:DNA topoisomerase type II (double strand cut, ATP-hydrolyzing) activity"/>
    <property type="evidence" value="ECO:0007669"/>
    <property type="project" value="UniProtKB-EC"/>
</dbReference>
<gene>
    <name evidence="6" type="primary">gyrB_3</name>
    <name evidence="6" type="ORF">Pla100_19780</name>
</gene>
<dbReference type="Proteomes" id="UP000316213">
    <property type="component" value="Unassembled WGS sequence"/>
</dbReference>
<dbReference type="GO" id="GO:0006265">
    <property type="term" value="P:DNA topological change"/>
    <property type="evidence" value="ECO:0007669"/>
    <property type="project" value="InterPro"/>
</dbReference>
<protein>
    <recommendedName>
        <fullName evidence="2">DNA topoisomerase (ATP-hydrolyzing)</fullName>
        <ecNumber evidence="2">5.6.2.2</ecNumber>
    </recommendedName>
</protein>
<reference evidence="6 7" key="1">
    <citation type="submission" date="2019-02" db="EMBL/GenBank/DDBJ databases">
        <title>Deep-cultivation of Planctomycetes and their phenomic and genomic characterization uncovers novel biology.</title>
        <authorList>
            <person name="Wiegand S."/>
            <person name="Jogler M."/>
            <person name="Boedeker C."/>
            <person name="Pinto D."/>
            <person name="Vollmers J."/>
            <person name="Rivas-Marin E."/>
            <person name="Kohn T."/>
            <person name="Peeters S.H."/>
            <person name="Heuer A."/>
            <person name="Rast P."/>
            <person name="Oberbeckmann S."/>
            <person name="Bunk B."/>
            <person name="Jeske O."/>
            <person name="Meyerdierks A."/>
            <person name="Storesund J.E."/>
            <person name="Kallscheuer N."/>
            <person name="Luecker S."/>
            <person name="Lage O.M."/>
            <person name="Pohl T."/>
            <person name="Merkel B.J."/>
            <person name="Hornburger P."/>
            <person name="Mueller R.-W."/>
            <person name="Bruemmer F."/>
            <person name="Labrenz M."/>
            <person name="Spormann A.M."/>
            <person name="Op Den Camp H."/>
            <person name="Overmann J."/>
            <person name="Amann R."/>
            <person name="Jetten M.S.M."/>
            <person name="Mascher T."/>
            <person name="Medema M.H."/>
            <person name="Devos D.P."/>
            <person name="Kaster A.-K."/>
            <person name="Ovreas L."/>
            <person name="Rohde M."/>
            <person name="Galperin M.Y."/>
            <person name="Jogler C."/>
        </authorList>
    </citation>
    <scope>NUCLEOTIDE SEQUENCE [LARGE SCALE GENOMIC DNA]</scope>
    <source>
        <strain evidence="6 7">Pla100</strain>
    </source>
</reference>
<dbReference type="InterPro" id="IPR006171">
    <property type="entry name" value="TOPRIM_dom"/>
</dbReference>